<comment type="caution">
    <text evidence="2">The sequence shown here is derived from an EMBL/GenBank/DDBJ whole genome shotgun (WGS) entry which is preliminary data.</text>
</comment>
<reference evidence="2" key="2">
    <citation type="submission" date="2023-06" db="EMBL/GenBank/DDBJ databases">
        <authorList>
            <consortium name="Lawrence Berkeley National Laboratory"/>
            <person name="Haridas S."/>
            <person name="Hensen N."/>
            <person name="Bonometti L."/>
            <person name="Westerberg I."/>
            <person name="Brannstrom I.O."/>
            <person name="Guillou S."/>
            <person name="Cros-Aarteil S."/>
            <person name="Calhoun S."/>
            <person name="Kuo A."/>
            <person name="Mondo S."/>
            <person name="Pangilinan J."/>
            <person name="Riley R."/>
            <person name="Labutti K."/>
            <person name="Andreopoulos B."/>
            <person name="Lipzen A."/>
            <person name="Chen C."/>
            <person name="Yanf M."/>
            <person name="Daum C."/>
            <person name="Ng V."/>
            <person name="Clum A."/>
            <person name="Steindorff A."/>
            <person name="Ohm R."/>
            <person name="Martin F."/>
            <person name="Silar P."/>
            <person name="Natvig D."/>
            <person name="Lalanne C."/>
            <person name="Gautier V."/>
            <person name="Ament-Velasquez S.L."/>
            <person name="Kruys A."/>
            <person name="Hutchinson M.I."/>
            <person name="Powell A.J."/>
            <person name="Barry K."/>
            <person name="Miller A.N."/>
            <person name="Grigoriev I.V."/>
            <person name="Debuchy R."/>
            <person name="Gladieux P."/>
            <person name="Thoren M.H."/>
            <person name="Johannesson H."/>
        </authorList>
    </citation>
    <scope>NUCLEOTIDE SEQUENCE</scope>
    <source>
        <strain evidence="2">SMH4131-1</strain>
    </source>
</reference>
<gene>
    <name evidence="2" type="ORF">B0T19DRAFT_386952</name>
</gene>
<evidence type="ECO:0000256" key="1">
    <source>
        <dbReference type="SAM" id="MobiDB-lite"/>
    </source>
</evidence>
<dbReference type="Proteomes" id="UP001286456">
    <property type="component" value="Unassembled WGS sequence"/>
</dbReference>
<sequence>MRLAQSSRLQPMIVTLSFRPGRRDERPHGRAYMAGDAGDVDNDVQSVASADSYSYSDDDSDAGRAFIVLNRHLTCYKCHADFPTHNANHIRNCTPFNAVQAESVRSKSPADPSLRTCGYCNTCFDSRNKLFRHLKSCEDAKKGLFRAPSETADSDSDSESDSESTETEQDNAFNAAPVVEGEDFELQIAPTAILDKANDSPMPGYPGKLPAPEEADSLR</sequence>
<dbReference type="EMBL" id="JAUEPO010000004">
    <property type="protein sequence ID" value="KAK3324833.1"/>
    <property type="molecule type" value="Genomic_DNA"/>
</dbReference>
<proteinExistence type="predicted"/>
<reference evidence="2" key="1">
    <citation type="journal article" date="2023" name="Mol. Phylogenet. Evol.">
        <title>Genome-scale phylogeny and comparative genomics of the fungal order Sordariales.</title>
        <authorList>
            <person name="Hensen N."/>
            <person name="Bonometti L."/>
            <person name="Westerberg I."/>
            <person name="Brannstrom I.O."/>
            <person name="Guillou S."/>
            <person name="Cros-Aarteil S."/>
            <person name="Calhoun S."/>
            <person name="Haridas S."/>
            <person name="Kuo A."/>
            <person name="Mondo S."/>
            <person name="Pangilinan J."/>
            <person name="Riley R."/>
            <person name="LaButti K."/>
            <person name="Andreopoulos B."/>
            <person name="Lipzen A."/>
            <person name="Chen C."/>
            <person name="Yan M."/>
            <person name="Daum C."/>
            <person name="Ng V."/>
            <person name="Clum A."/>
            <person name="Steindorff A."/>
            <person name="Ohm R.A."/>
            <person name="Martin F."/>
            <person name="Silar P."/>
            <person name="Natvig D.O."/>
            <person name="Lalanne C."/>
            <person name="Gautier V."/>
            <person name="Ament-Velasquez S.L."/>
            <person name="Kruys A."/>
            <person name="Hutchinson M.I."/>
            <person name="Powell A.J."/>
            <person name="Barry K."/>
            <person name="Miller A.N."/>
            <person name="Grigoriev I.V."/>
            <person name="Debuchy R."/>
            <person name="Gladieux P."/>
            <person name="Hiltunen Thoren M."/>
            <person name="Johannesson H."/>
        </authorList>
    </citation>
    <scope>NUCLEOTIDE SEQUENCE</scope>
    <source>
        <strain evidence="2">SMH4131-1</strain>
    </source>
</reference>
<name>A0AAE0IH50_9PEZI</name>
<feature type="region of interest" description="Disordered" evidence="1">
    <location>
        <begin position="147"/>
        <end position="219"/>
    </location>
</feature>
<accession>A0AAE0IH50</accession>
<evidence type="ECO:0000313" key="3">
    <source>
        <dbReference type="Proteomes" id="UP001286456"/>
    </source>
</evidence>
<protein>
    <submittedName>
        <fullName evidence="2">Uncharacterized protein</fullName>
    </submittedName>
</protein>
<dbReference type="AlphaFoldDB" id="A0AAE0IH50"/>
<evidence type="ECO:0000313" key="2">
    <source>
        <dbReference type="EMBL" id="KAK3324833.1"/>
    </source>
</evidence>
<feature type="compositionally biased region" description="Acidic residues" evidence="1">
    <location>
        <begin position="152"/>
        <end position="169"/>
    </location>
</feature>
<organism evidence="2 3">
    <name type="scientific">Cercophora scortea</name>
    <dbReference type="NCBI Taxonomy" id="314031"/>
    <lineage>
        <taxon>Eukaryota</taxon>
        <taxon>Fungi</taxon>
        <taxon>Dikarya</taxon>
        <taxon>Ascomycota</taxon>
        <taxon>Pezizomycotina</taxon>
        <taxon>Sordariomycetes</taxon>
        <taxon>Sordariomycetidae</taxon>
        <taxon>Sordariales</taxon>
        <taxon>Lasiosphaeriaceae</taxon>
        <taxon>Cercophora</taxon>
    </lineage>
</organism>
<keyword evidence="3" id="KW-1185">Reference proteome</keyword>